<dbReference type="PANTHER" id="PTHR43441">
    <property type="entry name" value="RIBOSOMAL-PROTEIN-SERINE ACETYLTRANSFERASE"/>
    <property type="match status" value="1"/>
</dbReference>
<dbReference type="EMBL" id="SNYJ01000006">
    <property type="protein sequence ID" value="TDQ40411.1"/>
    <property type="molecule type" value="Genomic_DNA"/>
</dbReference>
<evidence type="ECO:0000313" key="3">
    <source>
        <dbReference type="Proteomes" id="UP000295632"/>
    </source>
</evidence>
<dbReference type="Pfam" id="PF13302">
    <property type="entry name" value="Acetyltransf_3"/>
    <property type="match status" value="1"/>
</dbReference>
<dbReference type="GO" id="GO:1990189">
    <property type="term" value="F:protein N-terminal-serine acetyltransferase activity"/>
    <property type="evidence" value="ECO:0007669"/>
    <property type="project" value="TreeGrafter"/>
</dbReference>
<comment type="caution">
    <text evidence="2">The sequence shown here is derived from an EMBL/GenBank/DDBJ whole genome shotgun (WGS) entry which is preliminary data.</text>
</comment>
<feature type="domain" description="N-acetyltransferase" evidence="1">
    <location>
        <begin position="19"/>
        <end position="185"/>
    </location>
</feature>
<dbReference type="SUPFAM" id="SSF55729">
    <property type="entry name" value="Acyl-CoA N-acyltransferases (Nat)"/>
    <property type="match status" value="1"/>
</dbReference>
<dbReference type="InterPro" id="IPR051908">
    <property type="entry name" value="Ribosomal_N-acetyltransferase"/>
</dbReference>
<dbReference type="Gene3D" id="3.40.630.30">
    <property type="match status" value="1"/>
</dbReference>
<dbReference type="InterPro" id="IPR000182">
    <property type="entry name" value="GNAT_dom"/>
</dbReference>
<sequence>MYSKKMPANDVHISASDRVHLRLTRMSDVPALYKLITAHRSQLREWLGWVDYATGPDYVTKFVQRSIDQFRRNDGFQACILYDDIIVGSIGFHSIDWFNRNASLGYWLAGSYTGNGIMTTATKAMIDYAFSAYGLHRVEIRCATKNEKSIRIPERFGFQQEGLLHEVEWLPSGYVDHIVYGLLKKNWKNARTTF</sequence>
<keyword evidence="2" id="KW-0808">Transferase</keyword>
<reference evidence="2 3" key="1">
    <citation type="submission" date="2019-03" db="EMBL/GenBank/DDBJ databases">
        <title>Genomic Encyclopedia of Type Strains, Phase IV (KMG-IV): sequencing the most valuable type-strain genomes for metagenomic binning, comparative biology and taxonomic classification.</title>
        <authorList>
            <person name="Goeker M."/>
        </authorList>
    </citation>
    <scope>NUCLEOTIDE SEQUENCE [LARGE SCALE GENOMIC DNA]</scope>
    <source>
        <strain evidence="2 3">DSM 28697</strain>
    </source>
</reference>
<dbReference type="GO" id="GO:0005737">
    <property type="term" value="C:cytoplasm"/>
    <property type="evidence" value="ECO:0007669"/>
    <property type="project" value="TreeGrafter"/>
</dbReference>
<name>A0A4R6U331_9BACI</name>
<dbReference type="Proteomes" id="UP000295632">
    <property type="component" value="Unassembled WGS sequence"/>
</dbReference>
<dbReference type="PANTHER" id="PTHR43441:SF12">
    <property type="entry name" value="RIBOSOMAL N-ACETYLTRANSFERASE YDAF-RELATED"/>
    <property type="match status" value="1"/>
</dbReference>
<protein>
    <submittedName>
        <fullName evidence="2">Ribosomal-protein-serine acetyltransferase</fullName>
    </submittedName>
</protein>
<accession>A0A4R6U331</accession>
<dbReference type="PROSITE" id="PS51186">
    <property type="entry name" value="GNAT"/>
    <property type="match status" value="1"/>
</dbReference>
<dbReference type="AlphaFoldDB" id="A0A4R6U331"/>
<evidence type="ECO:0000313" key="2">
    <source>
        <dbReference type="EMBL" id="TDQ40411.1"/>
    </source>
</evidence>
<dbReference type="GO" id="GO:0008999">
    <property type="term" value="F:protein-N-terminal-alanine acetyltransferase activity"/>
    <property type="evidence" value="ECO:0007669"/>
    <property type="project" value="TreeGrafter"/>
</dbReference>
<proteinExistence type="predicted"/>
<dbReference type="InterPro" id="IPR016181">
    <property type="entry name" value="Acyl_CoA_acyltransferase"/>
</dbReference>
<organism evidence="2 3">
    <name type="scientific">Aureibacillus halotolerans</name>
    <dbReference type="NCBI Taxonomy" id="1508390"/>
    <lineage>
        <taxon>Bacteria</taxon>
        <taxon>Bacillati</taxon>
        <taxon>Bacillota</taxon>
        <taxon>Bacilli</taxon>
        <taxon>Bacillales</taxon>
        <taxon>Bacillaceae</taxon>
        <taxon>Aureibacillus</taxon>
    </lineage>
</organism>
<keyword evidence="3" id="KW-1185">Reference proteome</keyword>
<dbReference type="RefSeq" id="WP_208112735.1">
    <property type="nucleotide sequence ID" value="NZ_SNYJ01000006.1"/>
</dbReference>
<gene>
    <name evidence="2" type="ORF">EV213_106129</name>
</gene>
<evidence type="ECO:0000259" key="1">
    <source>
        <dbReference type="PROSITE" id="PS51186"/>
    </source>
</evidence>